<keyword evidence="1" id="KW-0560">Oxidoreductase</keyword>
<name>A0A7W9VUW4_9HYPH</name>
<dbReference type="InterPro" id="IPR021074">
    <property type="entry name" value="Formate_DH_dsu"/>
</dbReference>
<dbReference type="AlphaFoldDB" id="A0A7W9VUW4"/>
<dbReference type="GO" id="GO:0008863">
    <property type="term" value="F:formate dehydrogenase (NAD+) activity"/>
    <property type="evidence" value="ECO:0007669"/>
    <property type="project" value="UniProtKB-EC"/>
</dbReference>
<keyword evidence="2" id="KW-1185">Reference proteome</keyword>
<gene>
    <name evidence="1" type="ORF">HNR59_000777</name>
</gene>
<accession>A0A7W9VUW4</accession>
<evidence type="ECO:0000313" key="1">
    <source>
        <dbReference type="EMBL" id="MBB6011432.1"/>
    </source>
</evidence>
<reference evidence="1 2" key="1">
    <citation type="submission" date="2020-08" db="EMBL/GenBank/DDBJ databases">
        <title>Genomic Encyclopedia of Type Strains, Phase IV (KMG-IV): sequencing the most valuable type-strain genomes for metagenomic binning, comparative biology and taxonomic classification.</title>
        <authorList>
            <person name="Goeker M."/>
        </authorList>
    </citation>
    <scope>NUCLEOTIDE SEQUENCE [LARGE SCALE GENOMIC DNA]</scope>
    <source>
        <strain evidence="1 2">DSM 11099</strain>
    </source>
</reference>
<protein>
    <submittedName>
        <fullName evidence="1">Formate dehydrogenase subunit delta</fullName>
        <ecNumber evidence="1">1.17.1.9</ecNumber>
    </submittedName>
</protein>
<dbReference type="InterPro" id="IPR010916">
    <property type="entry name" value="TonB_box_CS"/>
</dbReference>
<sequence>MSPDKLVYQANQIARFFHSKPHEEGVAGIAEHINKFWEPRMRRQFFELIRAGDAGFDTLVVEAAAHIRPPPAAEKVAG</sequence>
<dbReference type="EC" id="1.17.1.9" evidence="1"/>
<dbReference type="RefSeq" id="WP_183826243.1">
    <property type="nucleotide sequence ID" value="NZ_JACHEU010000001.1"/>
</dbReference>
<dbReference type="EMBL" id="JACHEU010000001">
    <property type="protein sequence ID" value="MBB6011432.1"/>
    <property type="molecule type" value="Genomic_DNA"/>
</dbReference>
<comment type="caution">
    <text evidence="1">The sequence shown here is derived from an EMBL/GenBank/DDBJ whole genome shotgun (WGS) entry which is preliminary data.</text>
</comment>
<proteinExistence type="predicted"/>
<organism evidence="1 2">
    <name type="scientific">Aquamicrobium lusatiense</name>
    <dbReference type="NCBI Taxonomy" id="89772"/>
    <lineage>
        <taxon>Bacteria</taxon>
        <taxon>Pseudomonadati</taxon>
        <taxon>Pseudomonadota</taxon>
        <taxon>Alphaproteobacteria</taxon>
        <taxon>Hyphomicrobiales</taxon>
        <taxon>Phyllobacteriaceae</taxon>
        <taxon>Aquamicrobium</taxon>
    </lineage>
</organism>
<dbReference type="Proteomes" id="UP000533306">
    <property type="component" value="Unassembled WGS sequence"/>
</dbReference>
<evidence type="ECO:0000313" key="2">
    <source>
        <dbReference type="Proteomes" id="UP000533306"/>
    </source>
</evidence>
<dbReference type="Pfam" id="PF11390">
    <property type="entry name" value="FdsD"/>
    <property type="match status" value="1"/>
</dbReference>
<dbReference type="PROSITE" id="PS00430">
    <property type="entry name" value="TONB_DEPENDENT_REC_1"/>
    <property type="match status" value="1"/>
</dbReference>